<keyword evidence="2" id="KW-1185">Reference proteome</keyword>
<protein>
    <submittedName>
        <fullName evidence="1">Uncharacterized protein</fullName>
    </submittedName>
</protein>
<gene>
    <name evidence="1" type="ORF">ALC56_13032</name>
</gene>
<name>A0A195EWM5_9HYME</name>
<accession>A0A195EWM5</accession>
<dbReference type="Proteomes" id="UP000078541">
    <property type="component" value="Unassembled WGS sequence"/>
</dbReference>
<sequence>APRTNDPKMPSSGRTSRTSLRFASLLESLHSVRFENELKIAICQTYAKIPKHLIRDNANLILFKQDGINLKRVYNDHLCRKCWQQKYGFLMIDKDNALTNGRYRKGFIDFVIP</sequence>
<evidence type="ECO:0000313" key="2">
    <source>
        <dbReference type="Proteomes" id="UP000078541"/>
    </source>
</evidence>
<organism evidence="1 2">
    <name type="scientific">Trachymyrmex septentrionalis</name>
    <dbReference type="NCBI Taxonomy" id="34720"/>
    <lineage>
        <taxon>Eukaryota</taxon>
        <taxon>Metazoa</taxon>
        <taxon>Ecdysozoa</taxon>
        <taxon>Arthropoda</taxon>
        <taxon>Hexapoda</taxon>
        <taxon>Insecta</taxon>
        <taxon>Pterygota</taxon>
        <taxon>Neoptera</taxon>
        <taxon>Endopterygota</taxon>
        <taxon>Hymenoptera</taxon>
        <taxon>Apocrita</taxon>
        <taxon>Aculeata</taxon>
        <taxon>Formicoidea</taxon>
        <taxon>Formicidae</taxon>
        <taxon>Myrmicinae</taxon>
        <taxon>Trachymyrmex</taxon>
    </lineage>
</organism>
<dbReference type="EMBL" id="KQ981948">
    <property type="protein sequence ID" value="KYN32551.1"/>
    <property type="molecule type" value="Genomic_DNA"/>
</dbReference>
<reference evidence="1 2" key="1">
    <citation type="submission" date="2016-03" db="EMBL/GenBank/DDBJ databases">
        <title>Trachymyrmex septentrionalis WGS genome.</title>
        <authorList>
            <person name="Nygaard S."/>
            <person name="Hu H."/>
            <person name="Boomsma J."/>
            <person name="Zhang G."/>
        </authorList>
    </citation>
    <scope>NUCLEOTIDE SEQUENCE [LARGE SCALE GENOMIC DNA]</scope>
    <source>
        <strain evidence="1">Tsep2-gDNA-1</strain>
        <tissue evidence="1">Whole body</tissue>
    </source>
</reference>
<feature type="non-terminal residue" evidence="1">
    <location>
        <position position="1"/>
    </location>
</feature>
<proteinExistence type="predicted"/>
<evidence type="ECO:0000313" key="1">
    <source>
        <dbReference type="EMBL" id="KYN32551.1"/>
    </source>
</evidence>
<dbReference type="AlphaFoldDB" id="A0A195EWM5"/>